<evidence type="ECO:0000313" key="1">
    <source>
        <dbReference type="EMBL" id="KAL3958232.1"/>
    </source>
</evidence>
<reference evidence="1" key="1">
    <citation type="submission" date="2024-12" db="EMBL/GenBank/DDBJ databases">
        <title>Comparative genomics and development of molecular markers within Purpureocillium lilacinum and among Purpureocillium species.</title>
        <authorList>
            <person name="Yeh Z.-Y."/>
            <person name="Ni N.-T."/>
            <person name="Lo P.-H."/>
            <person name="Mushyakhwo K."/>
            <person name="Lin C.-F."/>
            <person name="Nai Y.-S."/>
        </authorList>
    </citation>
    <scope>NUCLEOTIDE SEQUENCE</scope>
    <source>
        <strain evidence="1">NCHU-NPUST-175</strain>
    </source>
</reference>
<gene>
    <name evidence="1" type="ORF">ACCO45_006394</name>
</gene>
<name>A0ACC4DQS6_PURLI</name>
<comment type="caution">
    <text evidence="1">The sequence shown here is derived from an EMBL/GenBank/DDBJ whole genome shotgun (WGS) entry which is preliminary data.</text>
</comment>
<sequence length="190" mass="19764">MPDDTDPSSRRVGVDMDRRGNGSAGSLTARLRAASMAGPGGLPSEGRRRQLQAPSTTLTCRCGSSTASTPSTSSSTPWSPCPTSHSCCARGAAGAVPSGLTTSVAPPKQTPVPADAKLAYAVLSVPNDPSRGWKRLKVGADEEFTPTKCGLADNSVVSFAVLGADHDDNDDVQFEVEWPRVDDELYEEGG</sequence>
<accession>A0ACC4DQS6</accession>
<dbReference type="Proteomes" id="UP001638806">
    <property type="component" value="Unassembled WGS sequence"/>
</dbReference>
<dbReference type="EMBL" id="JBGNUJ010000006">
    <property type="protein sequence ID" value="KAL3958232.1"/>
    <property type="molecule type" value="Genomic_DNA"/>
</dbReference>
<organism evidence="1 2">
    <name type="scientific">Purpureocillium lilacinum</name>
    <name type="common">Paecilomyces lilacinus</name>
    <dbReference type="NCBI Taxonomy" id="33203"/>
    <lineage>
        <taxon>Eukaryota</taxon>
        <taxon>Fungi</taxon>
        <taxon>Dikarya</taxon>
        <taxon>Ascomycota</taxon>
        <taxon>Pezizomycotina</taxon>
        <taxon>Sordariomycetes</taxon>
        <taxon>Hypocreomycetidae</taxon>
        <taxon>Hypocreales</taxon>
        <taxon>Ophiocordycipitaceae</taxon>
        <taxon>Purpureocillium</taxon>
    </lineage>
</organism>
<protein>
    <submittedName>
        <fullName evidence="1">Uncharacterized protein</fullName>
    </submittedName>
</protein>
<proteinExistence type="predicted"/>
<evidence type="ECO:0000313" key="2">
    <source>
        <dbReference type="Proteomes" id="UP001638806"/>
    </source>
</evidence>
<keyword evidence="2" id="KW-1185">Reference proteome</keyword>